<dbReference type="PANTHER" id="PTHR31845">
    <property type="entry name" value="FINGER DOMAIN PROTEIN, PUTATIVE-RELATED"/>
    <property type="match status" value="1"/>
</dbReference>
<evidence type="ECO:0000313" key="7">
    <source>
        <dbReference type="Proteomes" id="UP001172673"/>
    </source>
</evidence>
<accession>A0AA38X3W1</accession>
<reference evidence="6" key="1">
    <citation type="submission" date="2022-10" db="EMBL/GenBank/DDBJ databases">
        <title>Culturing micro-colonial fungi from biological soil crusts in the Mojave desert and describing Neophaeococcomyces mojavensis, and introducing the new genera and species Taxawa tesnikishii.</title>
        <authorList>
            <person name="Kurbessoian T."/>
            <person name="Stajich J.E."/>
        </authorList>
    </citation>
    <scope>NUCLEOTIDE SEQUENCE</scope>
    <source>
        <strain evidence="6">TK_41</strain>
    </source>
</reference>
<evidence type="ECO:0008006" key="8">
    <source>
        <dbReference type="Google" id="ProtNLM"/>
    </source>
</evidence>
<name>A0AA38X3W1_9EURO</name>
<sequence length="477" mass="53774">MFDQTIIPDVHYQRSQLLFWAIVGTGARRYKRDPTIFDRITKRFTEKPLSLECIMHNPTAAVQALVVLCMWPSPVTSVFKDASPAWAGMATSLAIQTGLHAICKEEEFARKPATRRPLVGTPAARFVHSDGSPATSSARAKIAFRTSLWTNCLIACQSTMICDGLLPITVPANENLERQQLITYMLGDQVNLRYRLYVVQTDAVAAIRRTIDLESVSCGAELVSLINIFDKQLNTITIDCTDTIGLISRDCARLMILCFHFFVQIEHIDRHGFLQIFTIAQQVILQISELDTAHGFVEYLPIYYARMVCLAAYCILRISKSGLREELKLEDPGGVFFKAIEISKRRSVQHGDLDALNSIMLTKLWSSNEIFVQPDGTRNSLHLDLRGRLAMSVAFDCFWWWRKEFGYLFNDSIPASEETTREYGDIYTEEKSLAISAGTSNQTMAGEPNLGQYALDLTDFSGWDWNIGLTPLESMSF</sequence>
<protein>
    <recommendedName>
        <fullName evidence="8">Transcription factor domain-containing protein</fullName>
    </recommendedName>
</protein>
<proteinExistence type="predicted"/>
<evidence type="ECO:0000256" key="1">
    <source>
        <dbReference type="ARBA" id="ARBA00004123"/>
    </source>
</evidence>
<comment type="subcellular location">
    <subcellularLocation>
        <location evidence="1">Nucleus</location>
    </subcellularLocation>
</comment>
<gene>
    <name evidence="6" type="ORF">H2200_009320</name>
</gene>
<comment type="caution">
    <text evidence="6">The sequence shown here is derived from an EMBL/GenBank/DDBJ whole genome shotgun (WGS) entry which is preliminary data.</text>
</comment>
<evidence type="ECO:0000256" key="2">
    <source>
        <dbReference type="ARBA" id="ARBA00023015"/>
    </source>
</evidence>
<dbReference type="GO" id="GO:0005634">
    <property type="term" value="C:nucleus"/>
    <property type="evidence" value="ECO:0007669"/>
    <property type="project" value="UniProtKB-SubCell"/>
</dbReference>
<keyword evidence="2" id="KW-0805">Transcription regulation</keyword>
<dbReference type="PANTHER" id="PTHR31845:SF21">
    <property type="entry name" value="REGULATORY PROTEIN LEU3"/>
    <property type="match status" value="1"/>
</dbReference>
<evidence type="ECO:0000256" key="4">
    <source>
        <dbReference type="ARBA" id="ARBA00023163"/>
    </source>
</evidence>
<dbReference type="AlphaFoldDB" id="A0AA38X3W1"/>
<keyword evidence="5" id="KW-0539">Nucleus</keyword>
<keyword evidence="3" id="KW-0238">DNA-binding</keyword>
<evidence type="ECO:0000313" key="6">
    <source>
        <dbReference type="EMBL" id="KAJ9606359.1"/>
    </source>
</evidence>
<dbReference type="EMBL" id="JAPDRK010000014">
    <property type="protein sequence ID" value="KAJ9606359.1"/>
    <property type="molecule type" value="Genomic_DNA"/>
</dbReference>
<dbReference type="InterPro" id="IPR051089">
    <property type="entry name" value="prtT"/>
</dbReference>
<dbReference type="GO" id="GO:0000981">
    <property type="term" value="F:DNA-binding transcription factor activity, RNA polymerase II-specific"/>
    <property type="evidence" value="ECO:0007669"/>
    <property type="project" value="TreeGrafter"/>
</dbReference>
<dbReference type="GO" id="GO:0000976">
    <property type="term" value="F:transcription cis-regulatory region binding"/>
    <property type="evidence" value="ECO:0007669"/>
    <property type="project" value="TreeGrafter"/>
</dbReference>
<organism evidence="6 7">
    <name type="scientific">Cladophialophora chaetospira</name>
    <dbReference type="NCBI Taxonomy" id="386627"/>
    <lineage>
        <taxon>Eukaryota</taxon>
        <taxon>Fungi</taxon>
        <taxon>Dikarya</taxon>
        <taxon>Ascomycota</taxon>
        <taxon>Pezizomycotina</taxon>
        <taxon>Eurotiomycetes</taxon>
        <taxon>Chaetothyriomycetidae</taxon>
        <taxon>Chaetothyriales</taxon>
        <taxon>Herpotrichiellaceae</taxon>
        <taxon>Cladophialophora</taxon>
    </lineage>
</organism>
<dbReference type="Proteomes" id="UP001172673">
    <property type="component" value="Unassembled WGS sequence"/>
</dbReference>
<keyword evidence="4" id="KW-0804">Transcription</keyword>
<evidence type="ECO:0000256" key="5">
    <source>
        <dbReference type="ARBA" id="ARBA00023242"/>
    </source>
</evidence>
<evidence type="ECO:0000256" key="3">
    <source>
        <dbReference type="ARBA" id="ARBA00023125"/>
    </source>
</evidence>
<keyword evidence="7" id="KW-1185">Reference proteome</keyword>